<protein>
    <recommendedName>
        <fullName evidence="2">AB hydrolase-1 domain-containing protein</fullName>
    </recommendedName>
</protein>
<evidence type="ECO:0000313" key="3">
    <source>
        <dbReference type="EMBL" id="SVD50151.1"/>
    </source>
</evidence>
<feature type="domain" description="AB hydrolase-1" evidence="2">
    <location>
        <begin position="55"/>
        <end position="182"/>
    </location>
</feature>
<dbReference type="InterPro" id="IPR029058">
    <property type="entry name" value="AB_hydrolase_fold"/>
</dbReference>
<dbReference type="InterPro" id="IPR000073">
    <property type="entry name" value="AB_hydrolase_1"/>
</dbReference>
<organism evidence="3">
    <name type="scientific">marine metagenome</name>
    <dbReference type="NCBI Taxonomy" id="408172"/>
    <lineage>
        <taxon>unclassified sequences</taxon>
        <taxon>metagenomes</taxon>
        <taxon>ecological metagenomes</taxon>
    </lineage>
</organism>
<dbReference type="InterPro" id="IPR050261">
    <property type="entry name" value="FrsA_esterase"/>
</dbReference>
<feature type="non-terminal residue" evidence="3">
    <location>
        <position position="1"/>
    </location>
</feature>
<name>A0A382VW76_9ZZZZ</name>
<evidence type="ECO:0000259" key="2">
    <source>
        <dbReference type="Pfam" id="PF12697"/>
    </source>
</evidence>
<reference evidence="3" key="1">
    <citation type="submission" date="2018-05" db="EMBL/GenBank/DDBJ databases">
        <authorList>
            <person name="Lanie J.A."/>
            <person name="Ng W.-L."/>
            <person name="Kazmierczak K.M."/>
            <person name="Andrzejewski T.M."/>
            <person name="Davidsen T.M."/>
            <person name="Wayne K.J."/>
            <person name="Tettelin H."/>
            <person name="Glass J.I."/>
            <person name="Rusch D."/>
            <person name="Podicherti R."/>
            <person name="Tsui H.-C.T."/>
            <person name="Winkler M.E."/>
        </authorList>
    </citation>
    <scope>NUCLEOTIDE SEQUENCE</scope>
</reference>
<accession>A0A382VW76</accession>
<comment type="similarity">
    <text evidence="1">Belongs to the AB hydrolase superfamily. FUS2 hydrolase family.</text>
</comment>
<evidence type="ECO:0000256" key="1">
    <source>
        <dbReference type="ARBA" id="ARBA00038115"/>
    </source>
</evidence>
<proteinExistence type="inferred from homology"/>
<dbReference type="SUPFAM" id="SSF53474">
    <property type="entry name" value="alpha/beta-Hydrolases"/>
    <property type="match status" value="1"/>
</dbReference>
<dbReference type="Gene3D" id="3.40.50.1820">
    <property type="entry name" value="alpha/beta hydrolase"/>
    <property type="match status" value="1"/>
</dbReference>
<dbReference type="PANTHER" id="PTHR22946">
    <property type="entry name" value="DIENELACTONE HYDROLASE DOMAIN-CONTAINING PROTEIN-RELATED"/>
    <property type="match status" value="1"/>
</dbReference>
<dbReference type="Pfam" id="PF12697">
    <property type="entry name" value="Abhydrolase_6"/>
    <property type="match status" value="1"/>
</dbReference>
<dbReference type="AlphaFoldDB" id="A0A382VW76"/>
<gene>
    <name evidence="3" type="ORF">METZ01_LOCUS403005</name>
</gene>
<sequence length="259" mass="27840">GCSDNDNALKITGPEVSQGPGRVYPITQVNFASNDGLQVSALFGVRSGSRDLPVVILLHDLGGDKNDWLSGTGAFVELLEHDYAVLAIDLRGHGNTPLPEDRQVLELVDLENSFLDVHAALTWLQSQDGVDANRVAVVGSGSGGNVAYVSLGVFPEQIKTGISLSPGLWEVASLTPLVVGDGINPFDPQSMLYMVGDQDQLEGPDITLSYVDFARNLESLTAEPKGLRVFQDSADHGFELLDNLPEALDLLFNWLENNL</sequence>
<dbReference type="EMBL" id="UINC01154717">
    <property type="protein sequence ID" value="SVD50151.1"/>
    <property type="molecule type" value="Genomic_DNA"/>
</dbReference>